<organism evidence="1 2">
    <name type="scientific">Undibacterium curvum</name>
    <dbReference type="NCBI Taxonomy" id="2762294"/>
    <lineage>
        <taxon>Bacteria</taxon>
        <taxon>Pseudomonadati</taxon>
        <taxon>Pseudomonadota</taxon>
        <taxon>Betaproteobacteria</taxon>
        <taxon>Burkholderiales</taxon>
        <taxon>Oxalobacteraceae</taxon>
        <taxon>Undibacterium</taxon>
    </lineage>
</organism>
<comment type="caution">
    <text evidence="1">The sequence shown here is derived from an EMBL/GenBank/DDBJ whole genome shotgun (WGS) entry which is preliminary data.</text>
</comment>
<sequence length="55" mass="6597">MQSENPGVHQVNIRRYFTIAQRQRTLELRDTPAIVTRRRQLPEQTCCADFHKLSW</sequence>
<gene>
    <name evidence="1" type="ORF">H8K43_09595</name>
</gene>
<evidence type="ECO:0000313" key="1">
    <source>
        <dbReference type="EMBL" id="MBC3931924.1"/>
    </source>
</evidence>
<keyword evidence="2" id="KW-1185">Reference proteome</keyword>
<dbReference type="Proteomes" id="UP000654304">
    <property type="component" value="Unassembled WGS sequence"/>
</dbReference>
<protein>
    <submittedName>
        <fullName evidence="1">Uncharacterized protein</fullName>
    </submittedName>
</protein>
<name>A0ABR7A4U2_9BURK</name>
<accession>A0ABR7A4U2</accession>
<proteinExistence type="predicted"/>
<evidence type="ECO:0000313" key="2">
    <source>
        <dbReference type="Proteomes" id="UP000654304"/>
    </source>
</evidence>
<dbReference type="EMBL" id="JACOGD010000004">
    <property type="protein sequence ID" value="MBC3931924.1"/>
    <property type="molecule type" value="Genomic_DNA"/>
</dbReference>
<reference evidence="1 2" key="1">
    <citation type="submission" date="2020-08" db="EMBL/GenBank/DDBJ databases">
        <title>Novel species isolated from subtropical streams in China.</title>
        <authorList>
            <person name="Lu H."/>
        </authorList>
    </citation>
    <scope>NUCLEOTIDE SEQUENCE [LARGE SCALE GENOMIC DNA]</scope>
    <source>
        <strain evidence="1 2">CY22W</strain>
    </source>
</reference>
<dbReference type="RefSeq" id="WP_186903617.1">
    <property type="nucleotide sequence ID" value="NZ_JACOGD010000004.1"/>
</dbReference>